<keyword evidence="3 7" id="KW-0808">Transferase</keyword>
<accession>W4MH50</accession>
<organism evidence="10 11">
    <name type="scientific">Candidatus Entotheonella gemina</name>
    <dbReference type="NCBI Taxonomy" id="1429439"/>
    <lineage>
        <taxon>Bacteria</taxon>
        <taxon>Pseudomonadati</taxon>
        <taxon>Nitrospinota/Tectimicrobiota group</taxon>
        <taxon>Candidatus Tectimicrobiota</taxon>
        <taxon>Candidatus Entotheonellia</taxon>
        <taxon>Candidatus Entotheonellales</taxon>
        <taxon>Candidatus Entotheonellaceae</taxon>
        <taxon>Candidatus Entotheonella</taxon>
    </lineage>
</organism>
<dbReference type="InterPro" id="IPR036589">
    <property type="entry name" value="HCY_dom_sf"/>
</dbReference>
<dbReference type="AlphaFoldDB" id="W4MH50"/>
<evidence type="ECO:0000313" key="10">
    <source>
        <dbReference type="EMBL" id="ETX09266.1"/>
    </source>
</evidence>
<gene>
    <name evidence="10" type="ORF">ETSY2_00510</name>
</gene>
<feature type="domain" description="Hcy-binding" evidence="9">
    <location>
        <begin position="2"/>
        <end position="295"/>
    </location>
</feature>
<feature type="compositionally biased region" description="Basic and acidic residues" evidence="8">
    <location>
        <begin position="314"/>
        <end position="325"/>
    </location>
</feature>
<evidence type="ECO:0000256" key="6">
    <source>
        <dbReference type="PIRSR" id="PIRSR037505-2"/>
    </source>
</evidence>
<comment type="pathway">
    <text evidence="1">Amino-acid biosynthesis; L-methionine biosynthesis via de novo pathway; L-methionine from L-homocysteine (BhmT route): step 1/1.</text>
</comment>
<dbReference type="InterPro" id="IPR017226">
    <property type="entry name" value="BHMT-like"/>
</dbReference>
<evidence type="ECO:0000256" key="8">
    <source>
        <dbReference type="SAM" id="MobiDB-lite"/>
    </source>
</evidence>
<reference evidence="10 11" key="1">
    <citation type="journal article" date="2014" name="Nature">
        <title>An environmental bacterial taxon with a large and distinct metabolic repertoire.</title>
        <authorList>
            <person name="Wilson M.C."/>
            <person name="Mori T."/>
            <person name="Ruckert C."/>
            <person name="Uria A.R."/>
            <person name="Helf M.J."/>
            <person name="Takada K."/>
            <person name="Gernert C."/>
            <person name="Steffens U.A."/>
            <person name="Heycke N."/>
            <person name="Schmitt S."/>
            <person name="Rinke C."/>
            <person name="Helfrich E.J."/>
            <person name="Brachmann A.O."/>
            <person name="Gurgui C."/>
            <person name="Wakimoto T."/>
            <person name="Kracht M."/>
            <person name="Crusemann M."/>
            <person name="Hentschel U."/>
            <person name="Abe I."/>
            <person name="Matsunaga S."/>
            <person name="Kalinowski J."/>
            <person name="Takeyama H."/>
            <person name="Piel J."/>
        </authorList>
    </citation>
    <scope>NUCLEOTIDE SEQUENCE [LARGE SCALE GENOMIC DNA]</scope>
    <source>
        <strain evidence="11">TSY2</strain>
    </source>
</reference>
<keyword evidence="4 6" id="KW-0479">Metal-binding</keyword>
<evidence type="ECO:0000256" key="5">
    <source>
        <dbReference type="ARBA" id="ARBA00022833"/>
    </source>
</evidence>
<sequence length="325" mass="36164">MAKGILERLAEGVVLGDGGYIIELEQRGHVIAGPFTPEVAITHPEAIRELHYEMKHAGAEVLQVMAFYGSREKLATVGFGDRIMEINQAATRIAREIAGGDILVAGDLSTTWKWAEGTDSAEFVAEMFDEQLEAQAGVDFVIGELFFHLGEALLCLSRIKSKTNLPAMITMSFRETNRSDDGFTVAECAKRLHDAGADIIGLNCMNDPQRMYPHIQEMRAAFDGYLAAQPVAFRCTDDTPWFTGLPSFPDRLEPTQLTRYEMGEFATRAKEMGVNYIGGCCGCKSTHIREMAKALGKYSEQSRWQAQLDAPMSETEHSWDRRHQT</sequence>
<dbReference type="SUPFAM" id="SSF82282">
    <property type="entry name" value="Homocysteine S-methyltransferase"/>
    <property type="match status" value="1"/>
</dbReference>
<keyword evidence="5 6" id="KW-0862">Zinc</keyword>
<dbReference type="PROSITE" id="PS50970">
    <property type="entry name" value="HCY"/>
    <property type="match status" value="1"/>
</dbReference>
<dbReference type="HOGENOM" id="CLU_047457_0_0_7"/>
<feature type="binding site" evidence="6 7">
    <location>
        <position position="280"/>
    </location>
    <ligand>
        <name>Zn(2+)</name>
        <dbReference type="ChEBI" id="CHEBI:29105"/>
    </ligand>
</feature>
<evidence type="ECO:0000313" key="11">
    <source>
        <dbReference type="Proteomes" id="UP000019140"/>
    </source>
</evidence>
<evidence type="ECO:0000256" key="4">
    <source>
        <dbReference type="ARBA" id="ARBA00022723"/>
    </source>
</evidence>
<feature type="binding site" evidence="6 7">
    <location>
        <position position="204"/>
    </location>
    <ligand>
        <name>Zn(2+)</name>
        <dbReference type="ChEBI" id="CHEBI:29105"/>
    </ligand>
</feature>
<dbReference type="GO" id="GO:0047150">
    <property type="term" value="F:betaine-homocysteine S-methyltransferase activity"/>
    <property type="evidence" value="ECO:0007669"/>
    <property type="project" value="TreeGrafter"/>
</dbReference>
<evidence type="ECO:0000256" key="7">
    <source>
        <dbReference type="PROSITE-ProRule" id="PRU00333"/>
    </source>
</evidence>
<dbReference type="InterPro" id="IPR051524">
    <property type="entry name" value="BHMT"/>
</dbReference>
<evidence type="ECO:0000259" key="9">
    <source>
        <dbReference type="PROSITE" id="PS50970"/>
    </source>
</evidence>
<dbReference type="PIRSF" id="PIRSF037505">
    <property type="entry name" value="Betaine_HMT"/>
    <property type="match status" value="1"/>
</dbReference>
<dbReference type="PANTHER" id="PTHR46120:SF1">
    <property type="entry name" value="HCY-BINDING DOMAIN-CONTAINING PROTEIN"/>
    <property type="match status" value="1"/>
</dbReference>
<name>W4MH50_9BACT</name>
<protein>
    <recommendedName>
        <fullName evidence="9">Hcy-binding domain-containing protein</fullName>
    </recommendedName>
</protein>
<evidence type="ECO:0000256" key="3">
    <source>
        <dbReference type="ARBA" id="ARBA00022679"/>
    </source>
</evidence>
<feature type="region of interest" description="Disordered" evidence="8">
    <location>
        <begin position="306"/>
        <end position="325"/>
    </location>
</feature>
<feature type="binding site" evidence="6 7">
    <location>
        <position position="281"/>
    </location>
    <ligand>
        <name>Zn(2+)</name>
        <dbReference type="ChEBI" id="CHEBI:29105"/>
    </ligand>
</feature>
<dbReference type="GO" id="GO:0032259">
    <property type="term" value="P:methylation"/>
    <property type="evidence" value="ECO:0007669"/>
    <property type="project" value="UniProtKB-KW"/>
</dbReference>
<comment type="cofactor">
    <cofactor evidence="6">
        <name>Zn(2+)</name>
        <dbReference type="ChEBI" id="CHEBI:29105"/>
    </cofactor>
    <text evidence="6">Binds 1 zinc ion per subunit.</text>
</comment>
<comment type="caution">
    <text evidence="10">The sequence shown here is derived from an EMBL/GenBank/DDBJ whole genome shotgun (WGS) entry which is preliminary data.</text>
</comment>
<dbReference type="PANTHER" id="PTHR46120">
    <property type="entry name" value="BETAINE--HOMOCYSTEINE S-METHYLTRANSFERASE 1"/>
    <property type="match status" value="1"/>
</dbReference>
<proteinExistence type="predicted"/>
<dbReference type="GO" id="GO:0008270">
    <property type="term" value="F:zinc ion binding"/>
    <property type="evidence" value="ECO:0007669"/>
    <property type="project" value="InterPro"/>
</dbReference>
<evidence type="ECO:0000256" key="1">
    <source>
        <dbReference type="ARBA" id="ARBA00005137"/>
    </source>
</evidence>
<dbReference type="InterPro" id="IPR003726">
    <property type="entry name" value="HCY_dom"/>
</dbReference>
<dbReference type="Gene3D" id="3.20.20.330">
    <property type="entry name" value="Homocysteine-binding-like domain"/>
    <property type="match status" value="1"/>
</dbReference>
<evidence type="ECO:0000256" key="2">
    <source>
        <dbReference type="ARBA" id="ARBA00022603"/>
    </source>
</evidence>
<keyword evidence="11" id="KW-1185">Reference proteome</keyword>
<keyword evidence="2 7" id="KW-0489">Methyltransferase</keyword>
<dbReference type="GO" id="GO:0009086">
    <property type="term" value="P:methionine biosynthetic process"/>
    <property type="evidence" value="ECO:0007669"/>
    <property type="project" value="InterPro"/>
</dbReference>
<dbReference type="Pfam" id="PF02574">
    <property type="entry name" value="S-methyl_trans"/>
    <property type="match status" value="1"/>
</dbReference>
<dbReference type="EMBL" id="AZHX01000016">
    <property type="protein sequence ID" value="ETX09266.1"/>
    <property type="molecule type" value="Genomic_DNA"/>
</dbReference>
<dbReference type="Proteomes" id="UP000019140">
    <property type="component" value="Unassembled WGS sequence"/>
</dbReference>